<gene>
    <name evidence="11" type="primary">SOD2</name>
    <name evidence="11" type="ORF">BGZ80_003694</name>
</gene>
<dbReference type="EMBL" id="JAAAID010001999">
    <property type="protein sequence ID" value="KAG0008214.1"/>
    <property type="molecule type" value="Genomic_DNA"/>
</dbReference>
<dbReference type="SUPFAM" id="SSF46609">
    <property type="entry name" value="Fe,Mn superoxide dismutase (SOD), N-terminal domain"/>
    <property type="match status" value="1"/>
</dbReference>
<keyword evidence="6 8" id="KW-0560">Oxidoreductase</keyword>
<comment type="cofactor">
    <cofactor evidence="1">
        <name>Mn(2+)</name>
        <dbReference type="ChEBI" id="CHEBI:29035"/>
    </cofactor>
</comment>
<dbReference type="EC" id="1.15.1.1" evidence="3 8"/>
<dbReference type="SUPFAM" id="SSF54719">
    <property type="entry name" value="Fe,Mn superoxide dismutase (SOD), C-terminal domain"/>
    <property type="match status" value="1"/>
</dbReference>
<dbReference type="FunFam" id="3.55.40.20:FF:000003">
    <property type="entry name" value="Superoxide dismutase [Mn], mitochondrial"/>
    <property type="match status" value="1"/>
</dbReference>
<feature type="domain" description="Manganese/iron superoxide dismutase N-terminal" evidence="9">
    <location>
        <begin position="56"/>
        <end position="105"/>
    </location>
</feature>
<dbReference type="PROSITE" id="PS00088">
    <property type="entry name" value="SOD_MN"/>
    <property type="match status" value="1"/>
</dbReference>
<accession>A0A9P6SWG6</accession>
<dbReference type="InterPro" id="IPR019832">
    <property type="entry name" value="Mn/Fe_SOD_C"/>
</dbReference>
<dbReference type="InterPro" id="IPR036314">
    <property type="entry name" value="SOD_C_sf"/>
</dbReference>
<protein>
    <recommendedName>
        <fullName evidence="3 8">Superoxide dismutase</fullName>
        <ecNumber evidence="3 8">1.15.1.1</ecNumber>
    </recommendedName>
</protein>
<comment type="catalytic activity">
    <reaction evidence="7 8">
        <text>2 superoxide + 2 H(+) = H2O2 + O2</text>
        <dbReference type="Rhea" id="RHEA:20696"/>
        <dbReference type="ChEBI" id="CHEBI:15378"/>
        <dbReference type="ChEBI" id="CHEBI:15379"/>
        <dbReference type="ChEBI" id="CHEBI:16240"/>
        <dbReference type="ChEBI" id="CHEBI:18421"/>
        <dbReference type="EC" id="1.15.1.1"/>
    </reaction>
</comment>
<evidence type="ECO:0000256" key="3">
    <source>
        <dbReference type="ARBA" id="ARBA00012682"/>
    </source>
</evidence>
<evidence type="ECO:0000259" key="9">
    <source>
        <dbReference type="Pfam" id="PF00081"/>
    </source>
</evidence>
<name>A0A9P6SWG6_9FUNG</name>
<dbReference type="PANTHER" id="PTHR11404:SF6">
    <property type="entry name" value="SUPEROXIDE DISMUTASE [MN], MITOCHONDRIAL"/>
    <property type="match status" value="1"/>
</dbReference>
<dbReference type="Gene3D" id="1.10.287.990">
    <property type="entry name" value="Fe,Mn superoxide dismutase (SOD) domain"/>
    <property type="match status" value="1"/>
</dbReference>
<dbReference type="PANTHER" id="PTHR11404">
    <property type="entry name" value="SUPEROXIDE DISMUTASE 2"/>
    <property type="match status" value="1"/>
</dbReference>
<dbReference type="Gene3D" id="3.55.40.20">
    <property type="entry name" value="Iron/manganese superoxide dismutase, C-terminal domain"/>
    <property type="match status" value="1"/>
</dbReference>
<evidence type="ECO:0000313" key="12">
    <source>
        <dbReference type="Proteomes" id="UP000703661"/>
    </source>
</evidence>
<dbReference type="InterPro" id="IPR001189">
    <property type="entry name" value="Mn/Fe_SOD"/>
</dbReference>
<comment type="caution">
    <text evidence="11">The sequence shown here is derived from an EMBL/GenBank/DDBJ whole genome shotgun (WGS) entry which is preliminary data.</text>
</comment>
<feature type="domain" description="Manganese/iron superoxide dismutase C-terminal" evidence="10">
    <location>
        <begin position="115"/>
        <end position="218"/>
    </location>
</feature>
<evidence type="ECO:0000256" key="6">
    <source>
        <dbReference type="ARBA" id="ARBA00023002"/>
    </source>
</evidence>
<dbReference type="GO" id="GO:0004784">
    <property type="term" value="F:superoxide dismutase activity"/>
    <property type="evidence" value="ECO:0007669"/>
    <property type="project" value="UniProtKB-EC"/>
</dbReference>
<evidence type="ECO:0000256" key="4">
    <source>
        <dbReference type="ARBA" id="ARBA00022723"/>
    </source>
</evidence>
<keyword evidence="4 8" id="KW-0479">Metal-binding</keyword>
<evidence type="ECO:0000313" key="11">
    <source>
        <dbReference type="EMBL" id="KAG0008214.1"/>
    </source>
</evidence>
<keyword evidence="5" id="KW-0049">Antioxidant</keyword>
<evidence type="ECO:0000256" key="5">
    <source>
        <dbReference type="ARBA" id="ARBA00022862"/>
    </source>
</evidence>
<dbReference type="PRINTS" id="PR01703">
    <property type="entry name" value="MNSODISMTASE"/>
</dbReference>
<organism evidence="11 12">
    <name type="scientific">Entomortierella chlamydospora</name>
    <dbReference type="NCBI Taxonomy" id="101097"/>
    <lineage>
        <taxon>Eukaryota</taxon>
        <taxon>Fungi</taxon>
        <taxon>Fungi incertae sedis</taxon>
        <taxon>Mucoromycota</taxon>
        <taxon>Mortierellomycotina</taxon>
        <taxon>Mortierellomycetes</taxon>
        <taxon>Mortierellales</taxon>
        <taxon>Mortierellaceae</taxon>
        <taxon>Entomortierella</taxon>
    </lineage>
</organism>
<evidence type="ECO:0000256" key="2">
    <source>
        <dbReference type="ARBA" id="ARBA00008714"/>
    </source>
</evidence>
<evidence type="ECO:0000256" key="8">
    <source>
        <dbReference type="RuleBase" id="RU000414"/>
    </source>
</evidence>
<dbReference type="GO" id="GO:0005739">
    <property type="term" value="C:mitochondrion"/>
    <property type="evidence" value="ECO:0007669"/>
    <property type="project" value="TreeGrafter"/>
</dbReference>
<reference evidence="11" key="1">
    <citation type="journal article" date="2020" name="Fungal Divers.">
        <title>Resolving the Mortierellaceae phylogeny through synthesis of multi-gene phylogenetics and phylogenomics.</title>
        <authorList>
            <person name="Vandepol N."/>
            <person name="Liber J."/>
            <person name="Desiro A."/>
            <person name="Na H."/>
            <person name="Kennedy M."/>
            <person name="Barry K."/>
            <person name="Grigoriev I.V."/>
            <person name="Miller A.N."/>
            <person name="O'Donnell K."/>
            <person name="Stajich J.E."/>
            <person name="Bonito G."/>
        </authorList>
    </citation>
    <scope>NUCLEOTIDE SEQUENCE</scope>
    <source>
        <strain evidence="11">NRRL 2769</strain>
    </source>
</reference>
<dbReference type="Pfam" id="PF00081">
    <property type="entry name" value="Sod_Fe_N"/>
    <property type="match status" value="1"/>
</dbReference>
<dbReference type="InterPro" id="IPR019833">
    <property type="entry name" value="Mn/Fe_SOD_BS"/>
</dbReference>
<comment type="function">
    <text evidence="8">Destroys radicals which are normally produced within the cells and which are toxic to biological systems.</text>
</comment>
<evidence type="ECO:0000256" key="7">
    <source>
        <dbReference type="ARBA" id="ARBA00049204"/>
    </source>
</evidence>
<keyword evidence="12" id="KW-1185">Reference proteome</keyword>
<evidence type="ECO:0000259" key="10">
    <source>
        <dbReference type="Pfam" id="PF02777"/>
    </source>
</evidence>
<dbReference type="InterPro" id="IPR019831">
    <property type="entry name" value="Mn/Fe_SOD_N"/>
</dbReference>
<proteinExistence type="inferred from homology"/>
<dbReference type="AlphaFoldDB" id="A0A9P6SWG6"/>
<dbReference type="Pfam" id="PF02777">
    <property type="entry name" value="Sod_Fe_C"/>
    <property type="match status" value="1"/>
</dbReference>
<evidence type="ECO:0000256" key="1">
    <source>
        <dbReference type="ARBA" id="ARBA00001936"/>
    </source>
</evidence>
<dbReference type="InterPro" id="IPR050265">
    <property type="entry name" value="Fe/Mn_Superoxide_Dismutase"/>
</dbReference>
<dbReference type="Proteomes" id="UP000703661">
    <property type="component" value="Unassembled WGS sequence"/>
</dbReference>
<dbReference type="GO" id="GO:0030145">
    <property type="term" value="F:manganese ion binding"/>
    <property type="evidence" value="ECO:0007669"/>
    <property type="project" value="TreeGrafter"/>
</dbReference>
<dbReference type="InterPro" id="IPR036324">
    <property type="entry name" value="Mn/Fe_SOD_N_sf"/>
</dbReference>
<sequence length="223" mass="25237">MYPFSFIGLGAPYQRRDHADPPRETPPEYVLLFIYVICDIIDAIKMSLVLFLIIHTVVNNLNAAEEKLGSAFKSQDVNDEIAIQSAIKFNGGGHINHTLFWENLAPKSSGGGEKPTGELLKEIEKTWGSLDKFIEKFNTQTAAVQGSGWGWLGYNKEFKRLEIATTSNQDPLQATTGLVPLLGIDVWEHAYYLQYKNVRPDYLKAVWEVVNWKTVADRFNKSR</sequence>
<comment type="similarity">
    <text evidence="2 8">Belongs to the iron/manganese superoxide dismutase family.</text>
</comment>